<dbReference type="InterPro" id="IPR036653">
    <property type="entry name" value="CinA-like_C"/>
</dbReference>
<dbReference type="Pfam" id="PF02464">
    <property type="entry name" value="CinA"/>
    <property type="match status" value="1"/>
</dbReference>
<protein>
    <submittedName>
        <fullName evidence="2">CinA family protein</fullName>
    </submittedName>
</protein>
<evidence type="ECO:0000313" key="3">
    <source>
        <dbReference type="Proteomes" id="UP000253250"/>
    </source>
</evidence>
<reference evidence="2 3" key="1">
    <citation type="submission" date="2018-02" db="EMBL/GenBank/DDBJ databases">
        <title>Insights into the biology of acidophilic members of the Acidiferrobacteraceae family derived from comparative genomic analyses.</title>
        <authorList>
            <person name="Issotta F."/>
            <person name="Thyssen C."/>
            <person name="Mena C."/>
            <person name="Moya A."/>
            <person name="Bellenberg S."/>
            <person name="Sproer C."/>
            <person name="Covarrubias P.C."/>
            <person name="Sand W."/>
            <person name="Quatrini R."/>
            <person name="Vera M."/>
        </authorList>
    </citation>
    <scope>NUCLEOTIDE SEQUENCE [LARGE SCALE GENOMIC DNA]</scope>
    <source>
        <strain evidence="3">m-1</strain>
    </source>
</reference>
<dbReference type="NCBIfam" id="TIGR00199">
    <property type="entry name" value="PncC_domain"/>
    <property type="match status" value="1"/>
</dbReference>
<dbReference type="AlphaFoldDB" id="A0A1C2G1N9"/>
<evidence type="ECO:0000259" key="1">
    <source>
        <dbReference type="Pfam" id="PF02464"/>
    </source>
</evidence>
<comment type="caution">
    <text evidence="2">The sequence shown here is derived from an EMBL/GenBank/DDBJ whole genome shotgun (WGS) entry which is preliminary data.</text>
</comment>
<feature type="domain" description="CinA C-terminal" evidence="1">
    <location>
        <begin position="11"/>
        <end position="160"/>
    </location>
</feature>
<proteinExistence type="predicted"/>
<dbReference type="InterPro" id="IPR008136">
    <property type="entry name" value="CinA_C"/>
</dbReference>
<keyword evidence="3" id="KW-1185">Reference proteome</keyword>
<accession>A0A1C2G1N9</accession>
<dbReference type="STRING" id="163359.A9R16_11690"/>
<dbReference type="SUPFAM" id="SSF142433">
    <property type="entry name" value="CinA-like"/>
    <property type="match status" value="1"/>
</dbReference>
<dbReference type="EMBL" id="PSYR01000001">
    <property type="protein sequence ID" value="RCN59054.1"/>
    <property type="molecule type" value="Genomic_DNA"/>
</dbReference>
<name>A0A1C2G1N9_9GAMM</name>
<organism evidence="2 3">
    <name type="scientific">Acidiferrobacter thiooxydans</name>
    <dbReference type="NCBI Taxonomy" id="163359"/>
    <lineage>
        <taxon>Bacteria</taxon>
        <taxon>Pseudomonadati</taxon>
        <taxon>Pseudomonadota</taxon>
        <taxon>Gammaproteobacteria</taxon>
        <taxon>Acidiferrobacterales</taxon>
        <taxon>Acidiferrobacteraceae</taxon>
        <taxon>Acidiferrobacter</taxon>
    </lineage>
</organism>
<dbReference type="Gene3D" id="3.90.950.20">
    <property type="entry name" value="CinA-like"/>
    <property type="match status" value="1"/>
</dbReference>
<sequence length="169" mass="16862">MDGKRHALIRTLAAAVGARLAAAGQTVTVAESCTGGLLAAALTDVPGSSAWFGYGFVTYAPEAKHRLLGVAWERLDGNTIVSEATALSMARGALAVSGADIAIGVTGIAGPTGGTPECPVGTVAIGWAADGWEHAATHRFTGDRSAVRAQAVVAALDGLQGRLGPAFPG</sequence>
<dbReference type="RefSeq" id="WP_065970281.1">
    <property type="nucleotide sequence ID" value="NZ_CP080624.1"/>
</dbReference>
<dbReference type="Proteomes" id="UP000253250">
    <property type="component" value="Unassembled WGS sequence"/>
</dbReference>
<dbReference type="OrthoDB" id="9801454at2"/>
<evidence type="ECO:0000313" key="2">
    <source>
        <dbReference type="EMBL" id="RCN59054.1"/>
    </source>
</evidence>
<gene>
    <name evidence="2" type="ORF">C4900_04765</name>
</gene>